<feature type="transmembrane region" description="Helical" evidence="2">
    <location>
        <begin position="175"/>
        <end position="192"/>
    </location>
</feature>
<feature type="transmembrane region" description="Helical" evidence="2">
    <location>
        <begin position="145"/>
        <end position="163"/>
    </location>
</feature>
<organism evidence="3">
    <name type="scientific">viral metagenome</name>
    <dbReference type="NCBI Taxonomy" id="1070528"/>
    <lineage>
        <taxon>unclassified sequences</taxon>
        <taxon>metagenomes</taxon>
        <taxon>organismal metagenomes</taxon>
    </lineage>
</organism>
<dbReference type="AlphaFoldDB" id="A0A6C0EGG5"/>
<keyword evidence="2" id="KW-0812">Transmembrane</keyword>
<feature type="coiled-coil region" evidence="1">
    <location>
        <begin position="55"/>
        <end position="121"/>
    </location>
</feature>
<dbReference type="EMBL" id="MN738854">
    <property type="protein sequence ID" value="QHT28276.1"/>
    <property type="molecule type" value="Genomic_DNA"/>
</dbReference>
<evidence type="ECO:0000256" key="2">
    <source>
        <dbReference type="SAM" id="Phobius"/>
    </source>
</evidence>
<reference evidence="3" key="1">
    <citation type="journal article" date="2020" name="Nature">
        <title>Giant virus diversity and host interactions through global metagenomics.</title>
        <authorList>
            <person name="Schulz F."/>
            <person name="Roux S."/>
            <person name="Paez-Espino D."/>
            <person name="Jungbluth S."/>
            <person name="Walsh D.A."/>
            <person name="Denef V.J."/>
            <person name="McMahon K.D."/>
            <person name="Konstantinidis K.T."/>
            <person name="Eloe-Fadrosh E.A."/>
            <person name="Kyrpides N.C."/>
            <person name="Woyke T."/>
        </authorList>
    </citation>
    <scope>NUCLEOTIDE SEQUENCE</scope>
    <source>
        <strain evidence="3">GVMAG-M-3300001348-25</strain>
    </source>
</reference>
<name>A0A6C0EGG5_9ZZZZ</name>
<proteinExistence type="predicted"/>
<evidence type="ECO:0000256" key="1">
    <source>
        <dbReference type="SAM" id="Coils"/>
    </source>
</evidence>
<protein>
    <submittedName>
        <fullName evidence="3">Uncharacterized protein</fullName>
    </submittedName>
</protein>
<keyword evidence="2" id="KW-0472">Membrane</keyword>
<keyword evidence="1" id="KW-0175">Coiled coil</keyword>
<keyword evidence="2" id="KW-1133">Transmembrane helix</keyword>
<sequence>MTDTNNPFEGEQKMTSSNLEETLNSLTSYIRQLQGVEESMYKVLRNNPNITDLEKEEAVSQINDLSAKREALNHEINSLGERAKVDLKVDFQAFQQQMRIVEAAERQLNESKIKLKLLNDEKLNKLRLVQINTYYHKRYDALSSLVKKFVLFIAVAIIIAILMQRGLIPAGTGSIIMAVYFALGFVYFYIGYMDIAQRSKRNFDEYEWPFNRNMDSSELGEYDSSEECAYTGNNCEKAEECIGEECCTTGMSYDEMEGKCVPNDKCATEEGMTSALTQNMFNSRPEMVQVADNGPVKPFSNKFESFASF</sequence>
<evidence type="ECO:0000313" key="3">
    <source>
        <dbReference type="EMBL" id="QHT28276.1"/>
    </source>
</evidence>
<accession>A0A6C0EGG5</accession>